<feature type="transmembrane region" description="Helical" evidence="1">
    <location>
        <begin position="158"/>
        <end position="182"/>
    </location>
</feature>
<evidence type="ECO:0000313" key="2">
    <source>
        <dbReference type="EMBL" id="RDB26569.1"/>
    </source>
</evidence>
<comment type="caution">
    <text evidence="2">The sequence shown here is derived from an EMBL/GenBank/DDBJ whole genome shotgun (WGS) entry which is preliminary data.</text>
</comment>
<keyword evidence="1" id="KW-1133">Transmembrane helix</keyword>
<keyword evidence="3" id="KW-1185">Reference proteome</keyword>
<dbReference type="EMBL" id="LUEZ02000029">
    <property type="protein sequence ID" value="RDB26569.1"/>
    <property type="molecule type" value="Genomic_DNA"/>
</dbReference>
<organism evidence="2 3">
    <name type="scientific">Hypsizygus marmoreus</name>
    <name type="common">White beech mushroom</name>
    <name type="synonym">Agaricus marmoreus</name>
    <dbReference type="NCBI Taxonomy" id="39966"/>
    <lineage>
        <taxon>Eukaryota</taxon>
        <taxon>Fungi</taxon>
        <taxon>Dikarya</taxon>
        <taxon>Basidiomycota</taxon>
        <taxon>Agaricomycotina</taxon>
        <taxon>Agaricomycetes</taxon>
        <taxon>Agaricomycetidae</taxon>
        <taxon>Agaricales</taxon>
        <taxon>Tricholomatineae</taxon>
        <taxon>Lyophyllaceae</taxon>
        <taxon>Hypsizygus</taxon>
    </lineage>
</organism>
<proteinExistence type="predicted"/>
<protein>
    <submittedName>
        <fullName evidence="2">Uncharacterized protein</fullName>
    </submittedName>
</protein>
<sequence>MFNARWHLRRERMIFYQLAMNTCLAAECTATYSLAKYSSLEDNVRATTNGAATVHHNDIFSAQCLTIVSCVLVATIFGADMFFLIFWPRRKYPRWYNITKQALAFIIMAAVAAATLFSTIVVASHSATISGVDAATQQELTEFYYRPPLLYRKWAVNIAYVVVLWVGLVCTVGATVVMFMAAKHEGNIGTGNKELVPIDEMHEKVEGRDAPLREIE</sequence>
<keyword evidence="1" id="KW-0812">Transmembrane</keyword>
<keyword evidence="1" id="KW-0472">Membrane</keyword>
<evidence type="ECO:0000313" key="3">
    <source>
        <dbReference type="Proteomes" id="UP000076154"/>
    </source>
</evidence>
<evidence type="ECO:0000256" key="1">
    <source>
        <dbReference type="SAM" id="Phobius"/>
    </source>
</evidence>
<feature type="transmembrane region" description="Helical" evidence="1">
    <location>
        <begin position="65"/>
        <end position="87"/>
    </location>
</feature>
<dbReference type="Proteomes" id="UP000076154">
    <property type="component" value="Unassembled WGS sequence"/>
</dbReference>
<name>A0A369JW53_HYPMA</name>
<dbReference type="OrthoDB" id="3596006at2759"/>
<feature type="transmembrane region" description="Helical" evidence="1">
    <location>
        <begin position="102"/>
        <end position="123"/>
    </location>
</feature>
<reference evidence="2" key="1">
    <citation type="submission" date="2018-04" db="EMBL/GenBank/DDBJ databases">
        <title>Whole genome sequencing of Hypsizygus marmoreus.</title>
        <authorList>
            <person name="Choi I.-G."/>
            <person name="Min B."/>
            <person name="Kim J.-G."/>
            <person name="Kim S."/>
            <person name="Oh Y.-L."/>
            <person name="Kong W.-S."/>
            <person name="Park H."/>
            <person name="Jeong J."/>
            <person name="Song E.-S."/>
        </authorList>
    </citation>
    <scope>NUCLEOTIDE SEQUENCE [LARGE SCALE GENOMIC DNA]</scope>
    <source>
        <strain evidence="2">51987-8</strain>
    </source>
</reference>
<accession>A0A369JW53</accession>
<dbReference type="AlphaFoldDB" id="A0A369JW53"/>
<gene>
    <name evidence="2" type="ORF">Hypma_005678</name>
</gene>
<dbReference type="InParanoid" id="A0A369JW53"/>